<accession>A0A069CWD7</accession>
<name>A0A069CWD7_WEIOS</name>
<sequence length="230" mass="25834">MGQSLKNKKYILLSFLSILILGLSVVYYCSASADYVTQQETSQKEQSDLKKQLTTNKNMKETLNSTKITSFEDLKNAKSNDEMQKNKYWQDPSVYQDIVNQFFNQSFNDMEKQSTTSNTGHLKYGTENCYETLVATFNGVGGFSNKLGDYDLTLKHTNGSAKTVLFGDIKVNQRQISSGQEGTSEQNTEATSAVVDKTVYMVIDYDDKHNLVITSLQLGDIQEAKADENI</sequence>
<protein>
    <submittedName>
        <fullName evidence="1">Putative membrane protein</fullName>
    </submittedName>
</protein>
<evidence type="ECO:0000313" key="2">
    <source>
        <dbReference type="Proteomes" id="UP000030643"/>
    </source>
</evidence>
<dbReference type="EMBL" id="DF820494">
    <property type="protein sequence ID" value="GAK31543.1"/>
    <property type="molecule type" value="Genomic_DNA"/>
</dbReference>
<dbReference type="AlphaFoldDB" id="A0A069CWD7"/>
<reference evidence="2" key="1">
    <citation type="journal article" date="2014" name="Genome Announc.">
        <title>Draft genome sequence of Weissella oryzae SG25T, isolated from fermented rice grains.</title>
        <authorList>
            <person name="Tanizawa Y."/>
            <person name="Fujisawa T."/>
            <person name="Mochizuki T."/>
            <person name="Kaminuma E."/>
            <person name="Suzuki Y."/>
            <person name="Nakamura Y."/>
            <person name="Tohno M."/>
        </authorList>
    </citation>
    <scope>NUCLEOTIDE SEQUENCE [LARGE SCALE GENOMIC DNA]</scope>
    <source>
        <strain evidence="2">DSM 25784 / JCM 18191 / LMG 30913 / SG25</strain>
    </source>
</reference>
<evidence type="ECO:0000313" key="1">
    <source>
        <dbReference type="EMBL" id="GAK31543.1"/>
    </source>
</evidence>
<organism evidence="1 2">
    <name type="scientific">Weissella oryzae (strain DSM 25784 / JCM 18191 / LMG 30913 / SG25)</name>
    <dbReference type="NCBI Taxonomy" id="1329250"/>
    <lineage>
        <taxon>Bacteria</taxon>
        <taxon>Bacillati</taxon>
        <taxon>Bacillota</taxon>
        <taxon>Bacilli</taxon>
        <taxon>Lactobacillales</taxon>
        <taxon>Lactobacillaceae</taxon>
        <taxon>Weissella</taxon>
    </lineage>
</organism>
<gene>
    <name evidence="1" type="ORF">WOSG25_110210</name>
</gene>
<dbReference type="STRING" id="1329250.WOSG25_110210"/>
<dbReference type="RefSeq" id="WP_027699507.1">
    <property type="nucleotide sequence ID" value="NZ_DF820494.1"/>
</dbReference>
<keyword evidence="2" id="KW-1185">Reference proteome</keyword>
<dbReference type="Proteomes" id="UP000030643">
    <property type="component" value="Unassembled WGS sequence"/>
</dbReference>
<proteinExistence type="predicted"/>